<dbReference type="InterPro" id="IPR029044">
    <property type="entry name" value="Nucleotide-diphossugar_trans"/>
</dbReference>
<protein>
    <recommendedName>
        <fullName evidence="3">Glycosyl transferase</fullName>
    </recommendedName>
</protein>
<comment type="caution">
    <text evidence="1">The sequence shown here is derived from an EMBL/GenBank/DDBJ whole genome shotgun (WGS) entry which is preliminary data.</text>
</comment>
<sequence length="283" mass="32112">MLHKIKGSCFRAIAGKDSIPLAKFCDLPIAPIGIQGEITTHMLWVDGELTKLERLSCSSFVKNGYRVRLWTYGDMRDVPPGVELCDAREILPDNRIFRYYNGSYAGFSNLFRYKVLCMKGGLWADLDVVCMLPASELQAKAIDGLIVTEHKMDGLQHRVNNNLIYLPKPKSGDMIDLALAISERYETQKLRWGDCGPRLLTMLARNYPAVIPTLMEPNFANPLSPAACPRKLFKTATQLPKSAGFLHCYNERWRKKGIDKNSPWPESSLLGRLAKRYLPERIY</sequence>
<evidence type="ECO:0000313" key="1">
    <source>
        <dbReference type="EMBL" id="NGO62627.1"/>
    </source>
</evidence>
<dbReference type="SUPFAM" id="SSF53448">
    <property type="entry name" value="Nucleotide-diphospho-sugar transferases"/>
    <property type="match status" value="1"/>
</dbReference>
<keyword evidence="2" id="KW-1185">Reference proteome</keyword>
<dbReference type="AlphaFoldDB" id="A0A6M1S058"/>
<organism evidence="1 2">
    <name type="scientific">Rhizobium daejeonense</name>
    <dbReference type="NCBI Taxonomy" id="240521"/>
    <lineage>
        <taxon>Bacteria</taxon>
        <taxon>Pseudomonadati</taxon>
        <taxon>Pseudomonadota</taxon>
        <taxon>Alphaproteobacteria</taxon>
        <taxon>Hyphomicrobiales</taxon>
        <taxon>Rhizobiaceae</taxon>
        <taxon>Rhizobium/Agrobacterium group</taxon>
        <taxon>Rhizobium</taxon>
    </lineage>
</organism>
<reference evidence="1 2" key="1">
    <citation type="submission" date="2020-02" db="EMBL/GenBank/DDBJ databases">
        <title>Genome sequence of the type strain CCBAU10050 of Rhizobium daejeonense.</title>
        <authorList>
            <person name="Gao J."/>
            <person name="Sun J."/>
        </authorList>
    </citation>
    <scope>NUCLEOTIDE SEQUENCE [LARGE SCALE GENOMIC DNA]</scope>
    <source>
        <strain evidence="1 2">CCBAU10050</strain>
    </source>
</reference>
<dbReference type="Gene3D" id="3.90.550.20">
    <property type="match status" value="1"/>
</dbReference>
<dbReference type="Proteomes" id="UP000477849">
    <property type="component" value="Unassembled WGS sequence"/>
</dbReference>
<proteinExistence type="predicted"/>
<name>A0A6M1S058_9HYPH</name>
<dbReference type="EMBL" id="JAAKZH010000001">
    <property type="protein sequence ID" value="NGO62627.1"/>
    <property type="molecule type" value="Genomic_DNA"/>
</dbReference>
<dbReference type="RefSeq" id="WP_163900123.1">
    <property type="nucleotide sequence ID" value="NZ_CP048427.1"/>
</dbReference>
<accession>A0A6M1S058</accession>
<evidence type="ECO:0000313" key="2">
    <source>
        <dbReference type="Proteomes" id="UP000477849"/>
    </source>
</evidence>
<evidence type="ECO:0008006" key="3">
    <source>
        <dbReference type="Google" id="ProtNLM"/>
    </source>
</evidence>
<gene>
    <name evidence="1" type="ORF">G6N76_02995</name>
</gene>